<evidence type="ECO:0000256" key="4">
    <source>
        <dbReference type="ARBA" id="ARBA00023125"/>
    </source>
</evidence>
<dbReference type="PROSITE" id="PS50048">
    <property type="entry name" value="ZN2_CY6_FUNGAL_2"/>
    <property type="match status" value="1"/>
</dbReference>
<dbReference type="SMART" id="SM00066">
    <property type="entry name" value="GAL4"/>
    <property type="match status" value="1"/>
</dbReference>
<dbReference type="GO" id="GO:0008270">
    <property type="term" value="F:zinc ion binding"/>
    <property type="evidence" value="ECO:0007669"/>
    <property type="project" value="InterPro"/>
</dbReference>
<dbReference type="Gene3D" id="4.10.240.10">
    <property type="entry name" value="Zn(2)-C6 fungal-type DNA-binding domain"/>
    <property type="match status" value="1"/>
</dbReference>
<evidence type="ECO:0000259" key="8">
    <source>
        <dbReference type="PROSITE" id="PS50048"/>
    </source>
</evidence>
<dbReference type="Pfam" id="PF11951">
    <property type="entry name" value="Fungal_trans_2"/>
    <property type="match status" value="1"/>
</dbReference>
<dbReference type="AlphaFoldDB" id="A0A9P9F2S1"/>
<feature type="region of interest" description="Disordered" evidence="7">
    <location>
        <begin position="1"/>
        <end position="23"/>
    </location>
</feature>
<dbReference type="EMBL" id="JAGMUU010000006">
    <property type="protein sequence ID" value="KAH7150180.1"/>
    <property type="molecule type" value="Genomic_DNA"/>
</dbReference>
<dbReference type="Proteomes" id="UP000717696">
    <property type="component" value="Unassembled WGS sequence"/>
</dbReference>
<keyword evidence="4" id="KW-0238">DNA-binding</keyword>
<dbReference type="InterPro" id="IPR052360">
    <property type="entry name" value="Transcr_Regulatory_Proteins"/>
</dbReference>
<dbReference type="InterPro" id="IPR021858">
    <property type="entry name" value="Fun_TF"/>
</dbReference>
<keyword evidence="1" id="KW-0479">Metal-binding</keyword>
<evidence type="ECO:0000256" key="5">
    <source>
        <dbReference type="ARBA" id="ARBA00023163"/>
    </source>
</evidence>
<dbReference type="InterPro" id="IPR001138">
    <property type="entry name" value="Zn2Cys6_DnaBD"/>
</dbReference>
<keyword evidence="2" id="KW-0862">Zinc</keyword>
<name>A0A9P9F2S1_9HYPO</name>
<sequence length="415" mass="45986">MPAPKPTTARKTRSSTPRARTGCGTCRTRHVKCDETRPSCLKCIKAGWECDGYAAPPDPPNKSHGDLENSSQSLVTITSTKALNITSYSIPFRMPGSQKDRQILHYFCVQGASDISGFLTSEFWSQTVLQHSHREPVVRQALVALSSLHLDYVTADSLGAEVAGPETLLQYGRALRALHKRLAIPSQDATKLALVCCVLFYCFESTVGNAEAAMRHLDNGLQVLSSAQDGPIFGARDSVGDIEALSGILARLDLQASLFDDGRVPFLSLTSGREREYGIDDLNGDRPFSNLQTAQTVLDRLQNWLIRLLTTNASCYRNMERDAIPSEILEEKECLDVAAVRWWQKFAFWCETNEAADEKTLCWIQMLRINYQITDMMLTATIPDDAAIFSATPNLVAHEILDRVASVIELAKQKN</sequence>
<evidence type="ECO:0000256" key="7">
    <source>
        <dbReference type="SAM" id="MobiDB-lite"/>
    </source>
</evidence>
<keyword evidence="5" id="KW-0804">Transcription</keyword>
<evidence type="ECO:0000256" key="1">
    <source>
        <dbReference type="ARBA" id="ARBA00022723"/>
    </source>
</evidence>
<proteinExistence type="predicted"/>
<dbReference type="PANTHER" id="PTHR36206:SF4">
    <property type="entry name" value="HYPOTHETICAL CONSERVED PROTEIN (EUROFUNG)-RELATED"/>
    <property type="match status" value="1"/>
</dbReference>
<feature type="domain" description="Zn(2)-C6 fungal-type" evidence="8">
    <location>
        <begin position="22"/>
        <end position="50"/>
    </location>
</feature>
<dbReference type="CDD" id="cd00067">
    <property type="entry name" value="GAL4"/>
    <property type="match status" value="1"/>
</dbReference>
<keyword evidence="3" id="KW-0805">Transcription regulation</keyword>
<dbReference type="GO" id="GO:0003677">
    <property type="term" value="F:DNA binding"/>
    <property type="evidence" value="ECO:0007669"/>
    <property type="project" value="UniProtKB-KW"/>
</dbReference>
<dbReference type="InterPro" id="IPR036864">
    <property type="entry name" value="Zn2-C6_fun-type_DNA-bd_sf"/>
</dbReference>
<reference evidence="9" key="1">
    <citation type="journal article" date="2021" name="Nat. Commun.">
        <title>Genetic determinants of endophytism in the Arabidopsis root mycobiome.</title>
        <authorList>
            <person name="Mesny F."/>
            <person name="Miyauchi S."/>
            <person name="Thiergart T."/>
            <person name="Pickel B."/>
            <person name="Atanasova L."/>
            <person name="Karlsson M."/>
            <person name="Huettel B."/>
            <person name="Barry K.W."/>
            <person name="Haridas S."/>
            <person name="Chen C."/>
            <person name="Bauer D."/>
            <person name="Andreopoulos W."/>
            <person name="Pangilinan J."/>
            <person name="LaButti K."/>
            <person name="Riley R."/>
            <person name="Lipzen A."/>
            <person name="Clum A."/>
            <person name="Drula E."/>
            <person name="Henrissat B."/>
            <person name="Kohler A."/>
            <person name="Grigoriev I.V."/>
            <person name="Martin F.M."/>
            <person name="Hacquard S."/>
        </authorList>
    </citation>
    <scope>NUCLEOTIDE SEQUENCE</scope>
    <source>
        <strain evidence="9">MPI-CAGE-AT-0021</strain>
    </source>
</reference>
<protein>
    <recommendedName>
        <fullName evidence="8">Zn(2)-C6 fungal-type domain-containing protein</fullName>
    </recommendedName>
</protein>
<dbReference type="OrthoDB" id="2593732at2759"/>
<keyword evidence="6" id="KW-0539">Nucleus</keyword>
<keyword evidence="10" id="KW-1185">Reference proteome</keyword>
<comment type="caution">
    <text evidence="9">The sequence shown here is derived from an EMBL/GenBank/DDBJ whole genome shotgun (WGS) entry which is preliminary data.</text>
</comment>
<dbReference type="PROSITE" id="PS00463">
    <property type="entry name" value="ZN2_CY6_FUNGAL_1"/>
    <property type="match status" value="1"/>
</dbReference>
<dbReference type="SUPFAM" id="SSF57701">
    <property type="entry name" value="Zn2/Cys6 DNA-binding domain"/>
    <property type="match status" value="1"/>
</dbReference>
<dbReference type="GO" id="GO:0000981">
    <property type="term" value="F:DNA-binding transcription factor activity, RNA polymerase II-specific"/>
    <property type="evidence" value="ECO:0007669"/>
    <property type="project" value="InterPro"/>
</dbReference>
<evidence type="ECO:0000256" key="3">
    <source>
        <dbReference type="ARBA" id="ARBA00023015"/>
    </source>
</evidence>
<dbReference type="Pfam" id="PF00172">
    <property type="entry name" value="Zn_clus"/>
    <property type="match status" value="1"/>
</dbReference>
<evidence type="ECO:0000313" key="10">
    <source>
        <dbReference type="Proteomes" id="UP000717696"/>
    </source>
</evidence>
<accession>A0A9P9F2S1</accession>
<evidence type="ECO:0000256" key="6">
    <source>
        <dbReference type="ARBA" id="ARBA00023242"/>
    </source>
</evidence>
<gene>
    <name evidence="9" type="ORF">B0J13DRAFT_549672</name>
</gene>
<organism evidence="9 10">
    <name type="scientific">Dactylonectria estremocensis</name>
    <dbReference type="NCBI Taxonomy" id="1079267"/>
    <lineage>
        <taxon>Eukaryota</taxon>
        <taxon>Fungi</taxon>
        <taxon>Dikarya</taxon>
        <taxon>Ascomycota</taxon>
        <taxon>Pezizomycotina</taxon>
        <taxon>Sordariomycetes</taxon>
        <taxon>Hypocreomycetidae</taxon>
        <taxon>Hypocreales</taxon>
        <taxon>Nectriaceae</taxon>
        <taxon>Dactylonectria</taxon>
    </lineage>
</organism>
<evidence type="ECO:0000313" key="9">
    <source>
        <dbReference type="EMBL" id="KAH7150180.1"/>
    </source>
</evidence>
<evidence type="ECO:0000256" key="2">
    <source>
        <dbReference type="ARBA" id="ARBA00022833"/>
    </source>
</evidence>
<dbReference type="PANTHER" id="PTHR36206">
    <property type="entry name" value="ASPERCRYPTIN BIOSYNTHESIS CLUSTER-SPECIFIC TRANSCRIPTION REGULATOR ATNN-RELATED"/>
    <property type="match status" value="1"/>
</dbReference>